<proteinExistence type="inferred from homology"/>
<dbReference type="PANTHER" id="PTHR10404">
    <property type="entry name" value="N-ACETYLATED-ALPHA-LINKED ACIDIC DIPEPTIDASE"/>
    <property type="match status" value="1"/>
</dbReference>
<dbReference type="Gene3D" id="3.40.630.10">
    <property type="entry name" value="Zn peptidases"/>
    <property type="match status" value="1"/>
</dbReference>
<dbReference type="CTD" id="254827"/>
<dbReference type="InterPro" id="IPR007484">
    <property type="entry name" value="Peptidase_M28"/>
</dbReference>
<dbReference type="PANTHER" id="PTHR10404:SF32">
    <property type="entry name" value="INACTIVE N-ACETYLATED-ALPHA-LINKED ACIDIC DIPEPTIDASE-LIKE PROTEIN 2"/>
    <property type="match status" value="1"/>
</dbReference>
<keyword evidence="3" id="KW-1185">Reference proteome</keyword>
<comment type="similarity">
    <text evidence="1">Belongs to the peptidase M28 family. M28B subfamily.</text>
</comment>
<dbReference type="SUPFAM" id="SSF47672">
    <property type="entry name" value="Transferrin receptor-like dimerisation domain"/>
    <property type="match status" value="1"/>
</dbReference>
<dbReference type="InterPro" id="IPR036757">
    <property type="entry name" value="TFR-like_dimer_dom_sf"/>
</dbReference>
<organism evidence="3 4">
    <name type="scientific">Geotrypetes seraphini</name>
    <name type="common">Gaboon caecilian</name>
    <name type="synonym">Caecilia seraphini</name>
    <dbReference type="NCBI Taxonomy" id="260995"/>
    <lineage>
        <taxon>Eukaryota</taxon>
        <taxon>Metazoa</taxon>
        <taxon>Chordata</taxon>
        <taxon>Craniata</taxon>
        <taxon>Vertebrata</taxon>
        <taxon>Euteleostomi</taxon>
        <taxon>Amphibia</taxon>
        <taxon>Gymnophiona</taxon>
        <taxon>Geotrypetes</taxon>
    </lineage>
</organism>
<dbReference type="FunCoup" id="A0A6P8SHN7">
    <property type="interactions" value="774"/>
</dbReference>
<dbReference type="SUPFAM" id="SSF53187">
    <property type="entry name" value="Zn-dependent exopeptidases"/>
    <property type="match status" value="1"/>
</dbReference>
<dbReference type="SUPFAM" id="SSF52025">
    <property type="entry name" value="PA domain"/>
    <property type="match status" value="1"/>
</dbReference>
<dbReference type="AlphaFoldDB" id="A0A6P8SHN7"/>
<protein>
    <submittedName>
        <fullName evidence="4">Inactive N-acetylated-alpha-linked acidic dipeptidase-like protein 2 isoform X1</fullName>
    </submittedName>
</protein>
<dbReference type="Proteomes" id="UP000515159">
    <property type="component" value="Chromosome 9"/>
</dbReference>
<evidence type="ECO:0000256" key="1">
    <source>
        <dbReference type="ARBA" id="ARBA00005634"/>
    </source>
</evidence>
<dbReference type="InterPro" id="IPR046450">
    <property type="entry name" value="PA_dom_sf"/>
</dbReference>
<evidence type="ECO:0000313" key="4">
    <source>
        <dbReference type="RefSeq" id="XP_033815031.1"/>
    </source>
</evidence>
<dbReference type="Pfam" id="PF04389">
    <property type="entry name" value="Peptidase_M28"/>
    <property type="match status" value="1"/>
</dbReference>
<dbReference type="InParanoid" id="A0A6P8SHN7"/>
<accession>A0A6P8SHN7</accession>
<dbReference type="KEGG" id="gsh:117367000"/>
<reference evidence="4" key="1">
    <citation type="submission" date="2025-08" db="UniProtKB">
        <authorList>
            <consortium name="RefSeq"/>
        </authorList>
    </citation>
    <scope>IDENTIFICATION</scope>
</reference>
<dbReference type="GeneID" id="117367000"/>
<name>A0A6P8SHN7_GEOSA</name>
<dbReference type="RefSeq" id="XP_033815031.1">
    <property type="nucleotide sequence ID" value="XM_033959140.1"/>
</dbReference>
<sequence>MGENEAVSLQGSNTAHPKVHLDRRMTAHTEYLDGSELHSTALEEWDMETELEDLGSDHFQSDNSFHQPFGKSENTDLSFRSFEPSVSPKGRFQRLQDDPDYLLHCSRPVPKKNNLSFCQICKISFSAIFLFITGLLIGYYAKKDDHTYLPANQTTLEPPLVPHDIHSDQTILQSIKEEEIKKIFRNFTQSSSSKNETDFAKELMAAWSLLGLTEVQMLNYSVLLELPGSSPNTITETKSGQCFYPSGRQCDTESKDQSNQDLLHSYAAYSAKGSLETEVIDVKYGTVDDLKKAQTIANVTNKIALMKLGFLPLIYKLSLLEEAGFGGVLLYVDPCDLPKTSDAESKSFLVALNSGGDPTTPGYSSVDGIYRQNQSNLTSLLVQPISLLLVKTLFSLSNNDSGHECLSLDVSRTEKIQMTVQTVPVYKTISNIVGYLKGSIFPDKYVIVGSRHNTLNTYGGQDWASSTAIITAFLQAMLLQVKKGWRPDRTIVFCSWGGTAFGNIGSYEWAEGLKRVLQRNAVAYVNLHNPVRGTSVLHPIASPSLQQLATEILNFSCMKALKCEESNVSSVQMQGDADYFINHLGIPTVEFVYEDNTASEKPSFLSEAIFPVDTLETEKLDPSFMLHTTIAKLTAAVVLKIANEPVLPFNALDIGLEVQTNLLGDSLANNHMLAMARSLRDSAQLFQSNEMRPANNPKERDPIRVRMLNDVLQHLEKNFLTKEAPLGFYRNILYRLDEKTTQFSILMEAQEHWKLQQSNEIHQAALSKVLNTIHSAQVYFKAGFDVFETALDRKH</sequence>
<dbReference type="InterPro" id="IPR039373">
    <property type="entry name" value="Peptidase_M28B"/>
</dbReference>
<feature type="domain" description="Peptidase M28" evidence="2">
    <location>
        <begin position="431"/>
        <end position="595"/>
    </location>
</feature>
<dbReference type="Gene3D" id="3.50.30.30">
    <property type="match status" value="1"/>
</dbReference>
<evidence type="ECO:0000259" key="2">
    <source>
        <dbReference type="Pfam" id="PF04389"/>
    </source>
</evidence>
<gene>
    <name evidence="4" type="primary">NAALADL2</name>
</gene>
<evidence type="ECO:0000313" key="3">
    <source>
        <dbReference type="Proteomes" id="UP000515159"/>
    </source>
</evidence>
<dbReference type="OrthoDB" id="5841748at2759"/>
<dbReference type="Gene3D" id="1.20.930.40">
    <property type="entry name" value="Transferrin receptor-like, dimerisation domain"/>
    <property type="match status" value="1"/>
</dbReference>